<evidence type="ECO:0000256" key="7">
    <source>
        <dbReference type="ARBA" id="ARBA00023136"/>
    </source>
</evidence>
<comment type="subcellular location">
    <subcellularLocation>
        <location evidence="1">Cell membrane</location>
        <topology evidence="1">Multi-pass membrane protein</topology>
    </subcellularLocation>
    <subcellularLocation>
        <location evidence="9">Membrane</location>
        <topology evidence="9">Multi-pass membrane protein</topology>
    </subcellularLocation>
</comment>
<keyword evidence="8" id="KW-0143">Chaperone</keyword>
<evidence type="ECO:0000313" key="12">
    <source>
        <dbReference type="EMBL" id="CEI58839.1"/>
    </source>
</evidence>
<dbReference type="Pfam" id="PF02096">
    <property type="entry name" value="60KD_IMP"/>
    <property type="match status" value="1"/>
</dbReference>
<comment type="similarity">
    <text evidence="9">Belongs to the OXA1/ALB3/YidC family.</text>
</comment>
<dbReference type="AlphaFoldDB" id="A0A8D9N896"/>
<dbReference type="InterPro" id="IPR001708">
    <property type="entry name" value="YidC/ALB3/OXA1/COX18"/>
</dbReference>
<keyword evidence="4 9" id="KW-0812">Transmembrane</keyword>
<feature type="domain" description="Membrane insertase YidC/Oxa/ALB C-terminal" evidence="11">
    <location>
        <begin position="31"/>
        <end position="208"/>
    </location>
</feature>
<feature type="transmembrane region" description="Helical" evidence="10">
    <location>
        <begin position="135"/>
        <end position="154"/>
    </location>
</feature>
<dbReference type="PANTHER" id="PTHR12428">
    <property type="entry name" value="OXA1"/>
    <property type="match status" value="1"/>
</dbReference>
<evidence type="ECO:0000256" key="4">
    <source>
        <dbReference type="ARBA" id="ARBA00022692"/>
    </source>
</evidence>
<accession>A0A8D9N896</accession>
<evidence type="ECO:0000256" key="2">
    <source>
        <dbReference type="ARBA" id="ARBA00022448"/>
    </source>
</evidence>
<keyword evidence="5" id="KW-0653">Protein transport</keyword>
<dbReference type="GO" id="GO:0005886">
    <property type="term" value="C:plasma membrane"/>
    <property type="evidence" value="ECO:0007669"/>
    <property type="project" value="UniProtKB-SubCell"/>
</dbReference>
<feature type="transmembrane region" description="Helical" evidence="10">
    <location>
        <begin position="175"/>
        <end position="193"/>
    </location>
</feature>
<name>A0A8D9N896_9GAMM</name>
<gene>
    <name evidence="12" type="primary">yidC</name>
    <name evidence="12" type="ORF">PAD_278</name>
</gene>
<dbReference type="CDD" id="cd20070">
    <property type="entry name" value="5TM_YidC_Alb3"/>
    <property type="match status" value="1"/>
</dbReference>
<keyword evidence="7 10" id="KW-0472">Membrane</keyword>
<dbReference type="GO" id="GO:0015031">
    <property type="term" value="P:protein transport"/>
    <property type="evidence" value="ECO:0007669"/>
    <property type="project" value="UniProtKB-KW"/>
</dbReference>
<evidence type="ECO:0000256" key="5">
    <source>
        <dbReference type="ARBA" id="ARBA00022927"/>
    </source>
</evidence>
<evidence type="ECO:0000256" key="9">
    <source>
        <dbReference type="RuleBase" id="RU003945"/>
    </source>
</evidence>
<dbReference type="KEGG" id="plc:PAD_278"/>
<feature type="transmembrane region" description="Helical" evidence="10">
    <location>
        <begin position="35"/>
        <end position="54"/>
    </location>
</feature>
<reference evidence="12 13" key="1">
    <citation type="journal article" date="2015" name="Genome Biol. Evol.">
        <title>Genome evolution in the primary endosymbiont of whiteflies sheds light on their divergence.</title>
        <authorList>
            <person name="Santos-Garcia D."/>
            <person name="Vargas-Chavez C."/>
            <person name="Moya A."/>
            <person name="Latorre A."/>
            <person name="Silva"/>
            <person name="F J."/>
        </authorList>
    </citation>
    <scope>NUCLEOTIDE SEQUENCE [LARGE SCALE GENOMIC DNA]</scope>
    <source>
        <strain evidence="13">AD-VLC</strain>
    </source>
</reference>
<dbReference type="PRINTS" id="PR00701">
    <property type="entry name" value="60KDINNERMP"/>
</dbReference>
<organism evidence="12 13">
    <name type="scientific">Candidatus Portiera aleyrodidarum</name>
    <name type="common">primary endosymbiont of Bemisia tabaci</name>
    <dbReference type="NCBI Taxonomy" id="91844"/>
    <lineage>
        <taxon>Bacteria</taxon>
        <taxon>Pseudomonadati</taxon>
        <taxon>Pseudomonadota</taxon>
        <taxon>Gammaproteobacteria</taxon>
        <taxon>Candidatus Johnevansiales</taxon>
        <taxon>Candidatus Johnevansiaceae</taxon>
        <taxon>Candidatus Portiera</taxon>
    </lineage>
</organism>
<sequence length="214" mass="25936">MEKIINNGKLWFISEPIYWILCKINFFILNWGFSIILLTLIIKILFLPLSYISYKTVIKIRKIKPILNNIEKIYKNDKKRITREIIKIYKKEKINPLNSCLPLIIQTPIFISLYWTLRNSIELKKSPFILWIKDLAVMDPFFILPVIMGFSILIQQKLNNKENYYKNNLIKLLPIFFTFFFLWFPSCLLIYWITNNIISIIQQYFIRKWIKKNI</sequence>
<dbReference type="PANTHER" id="PTHR12428:SF65">
    <property type="entry name" value="CYTOCHROME C OXIDASE ASSEMBLY PROTEIN COX18, MITOCHONDRIAL"/>
    <property type="match status" value="1"/>
</dbReference>
<keyword evidence="6 10" id="KW-1133">Transmembrane helix</keyword>
<evidence type="ECO:0000256" key="1">
    <source>
        <dbReference type="ARBA" id="ARBA00004651"/>
    </source>
</evidence>
<evidence type="ECO:0000256" key="10">
    <source>
        <dbReference type="SAM" id="Phobius"/>
    </source>
</evidence>
<dbReference type="GO" id="GO:0032977">
    <property type="term" value="F:membrane insertase activity"/>
    <property type="evidence" value="ECO:0007669"/>
    <property type="project" value="InterPro"/>
</dbReference>
<evidence type="ECO:0000256" key="3">
    <source>
        <dbReference type="ARBA" id="ARBA00022475"/>
    </source>
</evidence>
<keyword evidence="3" id="KW-1003">Cell membrane</keyword>
<dbReference type="PRINTS" id="PR01900">
    <property type="entry name" value="YIDCPROTEIN"/>
</dbReference>
<evidence type="ECO:0000259" key="11">
    <source>
        <dbReference type="Pfam" id="PF02096"/>
    </source>
</evidence>
<dbReference type="GO" id="GO:0051205">
    <property type="term" value="P:protein insertion into membrane"/>
    <property type="evidence" value="ECO:0007669"/>
    <property type="project" value="TreeGrafter"/>
</dbReference>
<dbReference type="Proteomes" id="UP000032800">
    <property type="component" value="Chromosome I"/>
</dbReference>
<protein>
    <submittedName>
        <fullName evidence="12">Membrane protein insertase YidC</fullName>
    </submittedName>
</protein>
<evidence type="ECO:0000256" key="6">
    <source>
        <dbReference type="ARBA" id="ARBA00022989"/>
    </source>
</evidence>
<dbReference type="InterPro" id="IPR028055">
    <property type="entry name" value="YidC/Oxa/ALB_C"/>
</dbReference>
<keyword evidence="2" id="KW-0813">Transport</keyword>
<dbReference type="InterPro" id="IPR047196">
    <property type="entry name" value="YidC_ALB_C"/>
</dbReference>
<dbReference type="EMBL" id="LN649255">
    <property type="protein sequence ID" value="CEI58839.1"/>
    <property type="molecule type" value="Genomic_DNA"/>
</dbReference>
<evidence type="ECO:0000256" key="8">
    <source>
        <dbReference type="ARBA" id="ARBA00023186"/>
    </source>
</evidence>
<dbReference type="NCBIfam" id="TIGR03592">
    <property type="entry name" value="yidC_oxa1_cterm"/>
    <property type="match status" value="1"/>
</dbReference>
<dbReference type="RefSeq" id="WP_219848667.1">
    <property type="nucleotide sequence ID" value="NZ_LN649255.1"/>
</dbReference>
<proteinExistence type="inferred from homology"/>
<evidence type="ECO:0000313" key="13">
    <source>
        <dbReference type="Proteomes" id="UP000032800"/>
    </source>
</evidence>
<feature type="transmembrane region" description="Helical" evidence="10">
    <location>
        <begin position="97"/>
        <end position="115"/>
    </location>
</feature>